<evidence type="ECO:0000259" key="7">
    <source>
        <dbReference type="Pfam" id="PF02687"/>
    </source>
</evidence>
<organism evidence="8 9">
    <name type="scientific">Microbacterium phyllosphaerae</name>
    <dbReference type="NCBI Taxonomy" id="124798"/>
    <lineage>
        <taxon>Bacteria</taxon>
        <taxon>Bacillati</taxon>
        <taxon>Actinomycetota</taxon>
        <taxon>Actinomycetes</taxon>
        <taxon>Micrococcales</taxon>
        <taxon>Microbacteriaceae</taxon>
        <taxon>Microbacterium</taxon>
    </lineage>
</organism>
<evidence type="ECO:0000256" key="6">
    <source>
        <dbReference type="SAM" id="Phobius"/>
    </source>
</evidence>
<evidence type="ECO:0000313" key="9">
    <source>
        <dbReference type="Proteomes" id="UP000703720"/>
    </source>
</evidence>
<feature type="transmembrane region" description="Helical" evidence="6">
    <location>
        <begin position="12"/>
        <end position="36"/>
    </location>
</feature>
<sequence length="82" mass="8153">MDNVRHQFLAEALLLSALGGVMGSVLRAAVVLVVGLLSGWPFAIPPGLFGAAVGSTIAIGAIAGLYPAARAARTPPMAALSV</sequence>
<proteinExistence type="predicted"/>
<dbReference type="Pfam" id="PF02687">
    <property type="entry name" value="FtsX"/>
    <property type="match status" value="1"/>
</dbReference>
<evidence type="ECO:0000256" key="5">
    <source>
        <dbReference type="ARBA" id="ARBA00023136"/>
    </source>
</evidence>
<keyword evidence="5 6" id="KW-0472">Membrane</keyword>
<evidence type="ECO:0000256" key="4">
    <source>
        <dbReference type="ARBA" id="ARBA00022989"/>
    </source>
</evidence>
<keyword evidence="4 6" id="KW-1133">Transmembrane helix</keyword>
<dbReference type="EMBL" id="JAGIOA010000001">
    <property type="protein sequence ID" value="MBP2376877.1"/>
    <property type="molecule type" value="Genomic_DNA"/>
</dbReference>
<dbReference type="Proteomes" id="UP000703720">
    <property type="component" value="Unassembled WGS sequence"/>
</dbReference>
<name>A0ABS4WKZ2_9MICO</name>
<comment type="subcellular location">
    <subcellularLocation>
        <location evidence="1">Cell membrane</location>
        <topology evidence="1">Multi-pass membrane protein</topology>
    </subcellularLocation>
</comment>
<feature type="domain" description="ABC3 transporter permease C-terminal" evidence="7">
    <location>
        <begin position="4"/>
        <end position="76"/>
    </location>
</feature>
<keyword evidence="3 6" id="KW-0812">Transmembrane</keyword>
<evidence type="ECO:0000256" key="2">
    <source>
        <dbReference type="ARBA" id="ARBA00022475"/>
    </source>
</evidence>
<keyword evidence="2" id="KW-1003">Cell membrane</keyword>
<evidence type="ECO:0000313" key="8">
    <source>
        <dbReference type="EMBL" id="MBP2376877.1"/>
    </source>
</evidence>
<evidence type="ECO:0000256" key="1">
    <source>
        <dbReference type="ARBA" id="ARBA00004651"/>
    </source>
</evidence>
<gene>
    <name evidence="8" type="ORF">JOF42_000372</name>
</gene>
<dbReference type="RefSeq" id="WP_210096294.1">
    <property type="nucleotide sequence ID" value="NZ_BAAAIO010000001.1"/>
</dbReference>
<dbReference type="InterPro" id="IPR003838">
    <property type="entry name" value="ABC3_permease_C"/>
</dbReference>
<feature type="transmembrane region" description="Helical" evidence="6">
    <location>
        <begin position="48"/>
        <end position="69"/>
    </location>
</feature>
<protein>
    <submittedName>
        <fullName evidence="8">ABC-type antimicrobial peptide transport system permease subunit</fullName>
    </submittedName>
</protein>
<accession>A0ABS4WKZ2</accession>
<keyword evidence="9" id="KW-1185">Reference proteome</keyword>
<comment type="caution">
    <text evidence="8">The sequence shown here is derived from an EMBL/GenBank/DDBJ whole genome shotgun (WGS) entry which is preliminary data.</text>
</comment>
<reference evidence="8 9" key="1">
    <citation type="submission" date="2021-03" db="EMBL/GenBank/DDBJ databases">
        <title>Sequencing the genomes of 1000 actinobacteria strains.</title>
        <authorList>
            <person name="Klenk H.-P."/>
        </authorList>
    </citation>
    <scope>NUCLEOTIDE SEQUENCE [LARGE SCALE GENOMIC DNA]</scope>
    <source>
        <strain evidence="8 9">DSM 13468</strain>
    </source>
</reference>
<evidence type="ECO:0000256" key="3">
    <source>
        <dbReference type="ARBA" id="ARBA00022692"/>
    </source>
</evidence>